<protein>
    <submittedName>
        <fullName evidence="1">Uncharacterized protein</fullName>
    </submittedName>
</protein>
<organism evidence="1">
    <name type="scientific">bioreactor metagenome</name>
    <dbReference type="NCBI Taxonomy" id="1076179"/>
    <lineage>
        <taxon>unclassified sequences</taxon>
        <taxon>metagenomes</taxon>
        <taxon>ecological metagenomes</taxon>
    </lineage>
</organism>
<proteinExistence type="predicted"/>
<dbReference type="EMBL" id="VSSQ01050264">
    <property type="protein sequence ID" value="MPN04350.1"/>
    <property type="molecule type" value="Genomic_DNA"/>
</dbReference>
<accession>A0A645ESG8</accession>
<dbReference type="AlphaFoldDB" id="A0A645ESG8"/>
<name>A0A645ESG8_9ZZZZ</name>
<reference evidence="1" key="1">
    <citation type="submission" date="2019-08" db="EMBL/GenBank/DDBJ databases">
        <authorList>
            <person name="Kucharzyk K."/>
            <person name="Murdoch R.W."/>
            <person name="Higgins S."/>
            <person name="Loffler F."/>
        </authorList>
    </citation>
    <scope>NUCLEOTIDE SEQUENCE</scope>
</reference>
<sequence>MGKKHDGYNFFHTGRIADYLLYKGIRAKDGKIPAEGKTGDIYVYKD</sequence>
<gene>
    <name evidence="1" type="ORF">SDC9_151587</name>
</gene>
<comment type="caution">
    <text evidence="1">The sequence shown here is derived from an EMBL/GenBank/DDBJ whole genome shotgun (WGS) entry which is preliminary data.</text>
</comment>
<evidence type="ECO:0000313" key="1">
    <source>
        <dbReference type="EMBL" id="MPN04350.1"/>
    </source>
</evidence>